<comment type="caution">
    <text evidence="2">The sequence shown here is derived from an EMBL/GenBank/DDBJ whole genome shotgun (WGS) entry which is preliminary data.</text>
</comment>
<keyword evidence="3" id="KW-1185">Reference proteome</keyword>
<accession>A0AAV9IYF7</accession>
<dbReference type="AlphaFoldDB" id="A0AAV9IYF7"/>
<dbReference type="EMBL" id="JANCYW010000011">
    <property type="protein sequence ID" value="KAK4537130.1"/>
    <property type="molecule type" value="Genomic_DNA"/>
</dbReference>
<feature type="compositionally biased region" description="Basic and acidic residues" evidence="1">
    <location>
        <begin position="1"/>
        <end position="16"/>
    </location>
</feature>
<evidence type="ECO:0000313" key="2">
    <source>
        <dbReference type="EMBL" id="KAK4537130.1"/>
    </source>
</evidence>
<evidence type="ECO:0000313" key="3">
    <source>
        <dbReference type="Proteomes" id="UP001301350"/>
    </source>
</evidence>
<feature type="region of interest" description="Disordered" evidence="1">
    <location>
        <begin position="1"/>
        <end position="30"/>
    </location>
</feature>
<organism evidence="2 3">
    <name type="scientific">Cyanidium caldarium</name>
    <name type="common">Red alga</name>
    <dbReference type="NCBI Taxonomy" id="2771"/>
    <lineage>
        <taxon>Eukaryota</taxon>
        <taxon>Rhodophyta</taxon>
        <taxon>Bangiophyceae</taxon>
        <taxon>Cyanidiales</taxon>
        <taxon>Cyanidiaceae</taxon>
        <taxon>Cyanidium</taxon>
    </lineage>
</organism>
<proteinExistence type="predicted"/>
<name>A0AAV9IYF7_CYACA</name>
<evidence type="ECO:0000256" key="1">
    <source>
        <dbReference type="SAM" id="MobiDB-lite"/>
    </source>
</evidence>
<protein>
    <recommendedName>
        <fullName evidence="4">ANTAR domain-containing protein</fullName>
    </recommendedName>
</protein>
<evidence type="ECO:0008006" key="4">
    <source>
        <dbReference type="Google" id="ProtNLM"/>
    </source>
</evidence>
<reference evidence="2 3" key="1">
    <citation type="submission" date="2022-07" db="EMBL/GenBank/DDBJ databases">
        <title>Genome-wide signatures of adaptation to extreme environments.</title>
        <authorList>
            <person name="Cho C.H."/>
            <person name="Yoon H.S."/>
        </authorList>
    </citation>
    <scope>NUCLEOTIDE SEQUENCE [LARGE SCALE GENOMIC DNA]</scope>
    <source>
        <strain evidence="2 3">DBV 063 E5</strain>
    </source>
</reference>
<dbReference type="Proteomes" id="UP001301350">
    <property type="component" value="Unassembled WGS sequence"/>
</dbReference>
<gene>
    <name evidence="2" type="ORF">CDCA_CDCA11G3155</name>
</gene>
<sequence>MPPARGTEHSGDDDRPTPAQVTSREQHRKRLAHDMAISLATILLSEQAVTPDLRRQAYEITGAANRVDFMERVTQQLLQSSQQSRLGKRSRPKSP</sequence>